<dbReference type="PANTHER" id="PTHR19878:SF8">
    <property type="entry name" value="AUTOPHAGY-RELATED 16, ISOFORM F"/>
    <property type="match status" value="1"/>
</dbReference>
<feature type="compositionally biased region" description="Basic and acidic residues" evidence="3">
    <location>
        <begin position="279"/>
        <end position="288"/>
    </location>
</feature>
<dbReference type="Pfam" id="PF08614">
    <property type="entry name" value="ATG16"/>
    <property type="match status" value="1"/>
</dbReference>
<dbReference type="InterPro" id="IPR045160">
    <property type="entry name" value="ATG16"/>
</dbReference>
<dbReference type="GO" id="GO:0000421">
    <property type="term" value="C:autophagosome membrane"/>
    <property type="evidence" value="ECO:0007669"/>
    <property type="project" value="TreeGrafter"/>
</dbReference>
<dbReference type="Gene3D" id="1.20.5.170">
    <property type="match status" value="1"/>
</dbReference>
<sequence>MAAAWQDSIRTALIARDVRERAFEPVIRDYSRLAHHARQLHDRHLALIDAATSGRRDGASLDSPGDKAGPNEPANAAIRAALISRLESELATARSELSDAYKLQSQHSQRLLALSEQLHASDERARADREQLSELKTEVERLREGAKWHKEVVLEKEKQLVILQDELHSIELELSQLELQNDNLKTDNASLLQRWIAAKTEEARMMNEANAFLEEAKRIRAEIGLGKRKDPKRRGSTGREQVDDEDDDDDDDDDQVGRALEKSIADIREGLKRNAASSPRDKGKGRAV</sequence>
<evidence type="ECO:0000256" key="3">
    <source>
        <dbReference type="SAM" id="MobiDB-lite"/>
    </source>
</evidence>
<protein>
    <recommendedName>
        <fullName evidence="4">Autophagy-related protein 16 domain-containing protein</fullName>
    </recommendedName>
</protein>
<accession>A0A2S5B8T7</accession>
<dbReference type="GO" id="GO:0000045">
    <property type="term" value="P:autophagosome assembly"/>
    <property type="evidence" value="ECO:0007669"/>
    <property type="project" value="InterPro"/>
</dbReference>
<dbReference type="GO" id="GO:0034274">
    <property type="term" value="C:Atg12-Atg5-Atg16 complex"/>
    <property type="evidence" value="ECO:0007669"/>
    <property type="project" value="TreeGrafter"/>
</dbReference>
<evidence type="ECO:0000259" key="4">
    <source>
        <dbReference type="Pfam" id="PF08614"/>
    </source>
</evidence>
<name>A0A2S5B8T7_9BASI</name>
<dbReference type="EMBL" id="PJQD01000039">
    <property type="protein sequence ID" value="POY73175.1"/>
    <property type="molecule type" value="Genomic_DNA"/>
</dbReference>
<proteinExistence type="inferred from homology"/>
<evidence type="ECO:0000256" key="1">
    <source>
        <dbReference type="ARBA" id="ARBA00005331"/>
    </source>
</evidence>
<feature type="coiled-coil region" evidence="2">
    <location>
        <begin position="83"/>
        <end position="216"/>
    </location>
</feature>
<comment type="caution">
    <text evidence="5">The sequence shown here is derived from an EMBL/GenBank/DDBJ whole genome shotgun (WGS) entry which is preliminary data.</text>
</comment>
<dbReference type="CDD" id="cd22887">
    <property type="entry name" value="Atg16_CCD"/>
    <property type="match status" value="1"/>
</dbReference>
<dbReference type="PANTHER" id="PTHR19878">
    <property type="entry name" value="AUTOPHAGY PROTEIN 16-LIKE"/>
    <property type="match status" value="1"/>
</dbReference>
<keyword evidence="2" id="KW-0175">Coiled coil</keyword>
<reference evidence="5 6" key="1">
    <citation type="journal article" date="2018" name="Front. Microbiol.">
        <title>Prospects for Fungal Bioremediation of Acidic Radioactive Waste Sites: Characterization and Genome Sequence of Rhodotorula taiwanensis MD1149.</title>
        <authorList>
            <person name="Tkavc R."/>
            <person name="Matrosova V.Y."/>
            <person name="Grichenko O.E."/>
            <person name="Gostincar C."/>
            <person name="Volpe R.P."/>
            <person name="Klimenkova P."/>
            <person name="Gaidamakova E.K."/>
            <person name="Zhou C.E."/>
            <person name="Stewart B.J."/>
            <person name="Lyman M.G."/>
            <person name="Malfatti S.A."/>
            <person name="Rubinfeld B."/>
            <person name="Courtot M."/>
            <person name="Singh J."/>
            <person name="Dalgard C.L."/>
            <person name="Hamilton T."/>
            <person name="Frey K.G."/>
            <person name="Gunde-Cimerman N."/>
            <person name="Dugan L."/>
            <person name="Daly M.J."/>
        </authorList>
    </citation>
    <scope>NUCLEOTIDE SEQUENCE [LARGE SCALE GENOMIC DNA]</scope>
    <source>
        <strain evidence="5 6">MD1149</strain>
    </source>
</reference>
<feature type="compositionally biased region" description="Acidic residues" evidence="3">
    <location>
        <begin position="242"/>
        <end position="254"/>
    </location>
</feature>
<organism evidence="5 6">
    <name type="scientific">Rhodotorula taiwanensis</name>
    <dbReference type="NCBI Taxonomy" id="741276"/>
    <lineage>
        <taxon>Eukaryota</taxon>
        <taxon>Fungi</taxon>
        <taxon>Dikarya</taxon>
        <taxon>Basidiomycota</taxon>
        <taxon>Pucciniomycotina</taxon>
        <taxon>Microbotryomycetes</taxon>
        <taxon>Sporidiobolales</taxon>
        <taxon>Sporidiobolaceae</taxon>
        <taxon>Rhodotorula</taxon>
    </lineage>
</organism>
<dbReference type="AlphaFoldDB" id="A0A2S5B8T7"/>
<dbReference type="STRING" id="741276.A0A2S5B8T7"/>
<dbReference type="OrthoDB" id="443402at2759"/>
<feature type="compositionally biased region" description="Basic and acidic residues" evidence="3">
    <location>
        <begin position="255"/>
        <end position="272"/>
    </location>
</feature>
<keyword evidence="6" id="KW-1185">Reference proteome</keyword>
<dbReference type="GO" id="GO:0043495">
    <property type="term" value="F:protein-membrane adaptor activity"/>
    <property type="evidence" value="ECO:0007669"/>
    <property type="project" value="TreeGrafter"/>
</dbReference>
<dbReference type="Proteomes" id="UP000237144">
    <property type="component" value="Unassembled WGS sequence"/>
</dbReference>
<gene>
    <name evidence="5" type="ORF">BMF94_3805</name>
</gene>
<feature type="region of interest" description="Disordered" evidence="3">
    <location>
        <begin position="227"/>
        <end position="288"/>
    </location>
</feature>
<feature type="domain" description="Autophagy-related protein 16" evidence="4">
    <location>
        <begin position="9"/>
        <end position="207"/>
    </location>
</feature>
<dbReference type="InterPro" id="IPR013923">
    <property type="entry name" value="Autophagy-rel_prot_16_dom"/>
</dbReference>
<evidence type="ECO:0000256" key="2">
    <source>
        <dbReference type="SAM" id="Coils"/>
    </source>
</evidence>
<dbReference type="GO" id="GO:0034045">
    <property type="term" value="C:phagophore assembly site membrane"/>
    <property type="evidence" value="ECO:0007669"/>
    <property type="project" value="TreeGrafter"/>
</dbReference>
<evidence type="ECO:0000313" key="5">
    <source>
        <dbReference type="EMBL" id="POY73175.1"/>
    </source>
</evidence>
<evidence type="ECO:0000313" key="6">
    <source>
        <dbReference type="Proteomes" id="UP000237144"/>
    </source>
</evidence>
<comment type="similarity">
    <text evidence="1">Belongs to the ATG16 family.</text>
</comment>